<comment type="caution">
    <text evidence="2">The sequence shown here is derived from an EMBL/GenBank/DDBJ whole genome shotgun (WGS) entry which is preliminary data.</text>
</comment>
<dbReference type="OrthoDB" id="2364174at2759"/>
<sequence length="195" mass="20847">MCLACLQPKSYPSQSGRTELSDVLGAEWTLKDININALYLYPYAVDGYAKEESLGSCIEQANPVSNTASDTSPRQSTTSNPSPPPTAKNGKSELNSICHARSLLIDLDDRPEDARVSYCGVPVKEGGVLALVFSEGNLGTNLNYAIETQGLLAALHAAPGSVAAMSFAARTSVRQDYDDKIEETRKKVGGYAREA</sequence>
<evidence type="ECO:0000256" key="1">
    <source>
        <dbReference type="SAM" id="MobiDB-lite"/>
    </source>
</evidence>
<organism evidence="2 3">
    <name type="scientific">Colletotrichum salicis</name>
    <dbReference type="NCBI Taxonomy" id="1209931"/>
    <lineage>
        <taxon>Eukaryota</taxon>
        <taxon>Fungi</taxon>
        <taxon>Dikarya</taxon>
        <taxon>Ascomycota</taxon>
        <taxon>Pezizomycotina</taxon>
        <taxon>Sordariomycetes</taxon>
        <taxon>Hypocreomycetidae</taxon>
        <taxon>Glomerellales</taxon>
        <taxon>Glomerellaceae</taxon>
        <taxon>Colletotrichum</taxon>
        <taxon>Colletotrichum acutatum species complex</taxon>
    </lineage>
</organism>
<dbReference type="Proteomes" id="UP000070121">
    <property type="component" value="Unassembled WGS sequence"/>
</dbReference>
<evidence type="ECO:0000313" key="3">
    <source>
        <dbReference type="Proteomes" id="UP000070121"/>
    </source>
</evidence>
<keyword evidence="3" id="KW-1185">Reference proteome</keyword>
<accession>A0A135U534</accession>
<protein>
    <submittedName>
        <fullName evidence="2">Uncharacterized protein</fullName>
    </submittedName>
</protein>
<reference evidence="2 3" key="1">
    <citation type="submission" date="2014-02" db="EMBL/GenBank/DDBJ databases">
        <title>The genome sequence of Colletotrichum salicis CBS 607.94.</title>
        <authorList>
            <person name="Baroncelli R."/>
            <person name="Thon M.R."/>
        </authorList>
    </citation>
    <scope>NUCLEOTIDE SEQUENCE [LARGE SCALE GENOMIC DNA]</scope>
    <source>
        <strain evidence="2 3">CBS 607.94</strain>
    </source>
</reference>
<proteinExistence type="predicted"/>
<gene>
    <name evidence="2" type="ORF">CSAL01_05328</name>
</gene>
<name>A0A135U534_9PEZI</name>
<evidence type="ECO:0000313" key="2">
    <source>
        <dbReference type="EMBL" id="KXH55498.1"/>
    </source>
</evidence>
<dbReference type="AlphaFoldDB" id="A0A135U534"/>
<feature type="compositionally biased region" description="Low complexity" evidence="1">
    <location>
        <begin position="71"/>
        <end position="80"/>
    </location>
</feature>
<feature type="region of interest" description="Disordered" evidence="1">
    <location>
        <begin position="62"/>
        <end position="92"/>
    </location>
</feature>
<dbReference type="EMBL" id="JFFI01001720">
    <property type="protein sequence ID" value="KXH55498.1"/>
    <property type="molecule type" value="Genomic_DNA"/>
</dbReference>